<dbReference type="PRINTS" id="PR00364">
    <property type="entry name" value="DISEASERSIST"/>
</dbReference>
<dbReference type="InterPro" id="IPR027417">
    <property type="entry name" value="P-loop_NTPase"/>
</dbReference>
<reference evidence="3 4" key="1">
    <citation type="submission" date="2019-10" db="EMBL/GenBank/DDBJ databases">
        <title>A novel species.</title>
        <authorList>
            <person name="Gao J."/>
        </authorList>
    </citation>
    <scope>NUCLEOTIDE SEQUENCE [LARGE SCALE GENOMIC DNA]</scope>
    <source>
        <strain evidence="3 4">QMT-28</strain>
    </source>
</reference>
<dbReference type="Pfam" id="PF13560">
    <property type="entry name" value="HTH_31"/>
    <property type="match status" value="1"/>
</dbReference>
<name>A0A5Q0LLK1_9ACTN</name>
<dbReference type="RefSeq" id="WP_153292012.1">
    <property type="nucleotide sequence ID" value="NZ_CP045643.1"/>
</dbReference>
<dbReference type="Gene3D" id="1.10.260.40">
    <property type="entry name" value="lambda repressor-like DNA-binding domains"/>
    <property type="match status" value="1"/>
</dbReference>
<dbReference type="Gene3D" id="3.40.50.300">
    <property type="entry name" value="P-loop containing nucleotide triphosphate hydrolases"/>
    <property type="match status" value="1"/>
</dbReference>
<dbReference type="AlphaFoldDB" id="A0A5Q0LLK1"/>
<dbReference type="SMART" id="SM00530">
    <property type="entry name" value="HTH_XRE"/>
    <property type="match status" value="1"/>
</dbReference>
<organism evidence="3 4">
    <name type="scientific">Streptomyces fagopyri</name>
    <dbReference type="NCBI Taxonomy" id="2662397"/>
    <lineage>
        <taxon>Bacteria</taxon>
        <taxon>Bacillati</taxon>
        <taxon>Actinomycetota</taxon>
        <taxon>Actinomycetes</taxon>
        <taxon>Kitasatosporales</taxon>
        <taxon>Streptomycetaceae</taxon>
        <taxon>Streptomyces</taxon>
    </lineage>
</organism>
<dbReference type="InterPro" id="IPR010982">
    <property type="entry name" value="Lambda_DNA-bd_dom_sf"/>
</dbReference>
<protein>
    <submittedName>
        <fullName evidence="3">Helix-turn-helix domain-containing protein</fullName>
    </submittedName>
</protein>
<dbReference type="GO" id="GO:0003677">
    <property type="term" value="F:DNA binding"/>
    <property type="evidence" value="ECO:0007669"/>
    <property type="project" value="InterPro"/>
</dbReference>
<dbReference type="InterPro" id="IPR011990">
    <property type="entry name" value="TPR-like_helical_dom_sf"/>
</dbReference>
<evidence type="ECO:0000259" key="2">
    <source>
        <dbReference type="PROSITE" id="PS50943"/>
    </source>
</evidence>
<feature type="domain" description="HTH cro/C1-type" evidence="2">
    <location>
        <begin position="16"/>
        <end position="71"/>
    </location>
</feature>
<sequence>MGVDSASGPDELGRMLVALRRGAGLGQEQLAHLAGISVRALADMERGRTRGPQRGTVQALCEALRLEQPAAGELERAAAAGRPRGERTGDSPAGHPLALPRGLSDFTARRRSLDELGSLVAAAEAAHPPVIVVCGQPGLGKTAFAVHAAHSLAPFFPDGQFALDLHGMDTEPTDPGEALARLLRALGVADRGVPPGTEDRSGLLRSMLAERRVLLLLDNAGTEAQVRPLLPATGRSLTIVTSRDALAGLEAVHRTELSVLRREETVELLTRIVGPERVGAEAQAARDLADLCGNLPLAVRIVGQRLAARPGERLRKLVGLLAQEERRLDGLRAGGLQVRAAFALSYRRLGPSARTVFRRASLAAGKDFGPATAALLAGLSSAEAARCAEELTDAGLLQPHPSEERYRFHDLLRLFAEERAVADDGPETCAAARDLTARWILRRATVAALRFDADRHHDTHDGDPDPATAPADRDQARAWLETERDEWLSALKLAHATGRHREVVDAAEAMHWFSDLNQHWGLWAEVFRSAVESSRALGSRQDEAVHLNYLAWAYNNCCYDHTAALQTAELALTAAREIADTLQTGWALGYAAGALQRLGRVGEAIGRLREAAACLKGQTSAGGRLAELSVLNTLGNNLRDVGRAEEALAVHRRSEVICRTGMPGQSTDLMAVYHAVALAETGRDLAALRRWGEAEEPLRRAVTTFERARMAAWSEPARLDLGRVLRHLNHLDEARDFLRAADDALGGLNSPRQAEASAELVELDRMRTARGR</sequence>
<dbReference type="SUPFAM" id="SSF48452">
    <property type="entry name" value="TPR-like"/>
    <property type="match status" value="2"/>
</dbReference>
<dbReference type="PROSITE" id="PS50943">
    <property type="entry name" value="HTH_CROC1"/>
    <property type="match status" value="1"/>
</dbReference>
<dbReference type="SUPFAM" id="SSF52540">
    <property type="entry name" value="P-loop containing nucleoside triphosphate hydrolases"/>
    <property type="match status" value="1"/>
</dbReference>
<proteinExistence type="predicted"/>
<dbReference type="CDD" id="cd00093">
    <property type="entry name" value="HTH_XRE"/>
    <property type="match status" value="1"/>
</dbReference>
<dbReference type="InterPro" id="IPR001387">
    <property type="entry name" value="Cro/C1-type_HTH"/>
</dbReference>
<dbReference type="Proteomes" id="UP000326179">
    <property type="component" value="Chromosome"/>
</dbReference>
<keyword evidence="4" id="KW-1185">Reference proteome</keyword>
<accession>A0A5Q0LLK1</accession>
<evidence type="ECO:0000313" key="3">
    <source>
        <dbReference type="EMBL" id="QFZ77831.1"/>
    </source>
</evidence>
<dbReference type="KEGG" id="sfy:GFH48_35105"/>
<dbReference type="PANTHER" id="PTHR47691">
    <property type="entry name" value="REGULATOR-RELATED"/>
    <property type="match status" value="1"/>
</dbReference>
<feature type="region of interest" description="Disordered" evidence="1">
    <location>
        <begin position="76"/>
        <end position="102"/>
    </location>
</feature>
<dbReference type="EMBL" id="CP045643">
    <property type="protein sequence ID" value="QFZ77831.1"/>
    <property type="molecule type" value="Genomic_DNA"/>
</dbReference>
<evidence type="ECO:0000313" key="4">
    <source>
        <dbReference type="Proteomes" id="UP000326179"/>
    </source>
</evidence>
<dbReference type="GO" id="GO:0043531">
    <property type="term" value="F:ADP binding"/>
    <property type="evidence" value="ECO:0007669"/>
    <property type="project" value="InterPro"/>
</dbReference>
<dbReference type="SUPFAM" id="SSF47413">
    <property type="entry name" value="lambda repressor-like DNA-binding domains"/>
    <property type="match status" value="1"/>
</dbReference>
<evidence type="ECO:0000256" key="1">
    <source>
        <dbReference type="SAM" id="MobiDB-lite"/>
    </source>
</evidence>
<dbReference type="Gene3D" id="1.25.40.10">
    <property type="entry name" value="Tetratricopeptide repeat domain"/>
    <property type="match status" value="2"/>
</dbReference>
<dbReference type="PANTHER" id="PTHR47691:SF3">
    <property type="entry name" value="HTH-TYPE TRANSCRIPTIONAL REGULATOR RV0890C-RELATED"/>
    <property type="match status" value="1"/>
</dbReference>
<gene>
    <name evidence="3" type="ORF">GFH48_35105</name>
</gene>